<sequence>MKMIASMLRRITSHHQNANAASCYLHSIISSSSSSKNGNGWRRLMSNVPENTVYGGPKPQNHSQRVTLNHLQQKHQKGTPITMVTAYDYPSAVHLDEAGIDICLVGDSASMVVHGHDTTLPISLDEMLVHCRAVARGAKRPLLVGDLPFGTYEASSSQAVDTAVRVLKEGGMDAIKLEGGAPSRITAAKAIVEAGIAVMGHVGLTPQAISVLGGFRPQGKNVASALKVVETALALQEAGCFSIVLECVPPTVAAAATSALQIPTIGIGAGPYCGGQVLVYHDLLGMLQHPHHAKVTPKFCKQYGHVGDTINKALLEYKDEVENRVFPSSTHSPYKMNAGDVDKFICELQKLELRKAASSAEEAAKQFYGGWNQERKI</sequence>
<proteinExistence type="predicted"/>
<gene>
    <name evidence="1" type="ORF">MRB53_002599</name>
</gene>
<evidence type="ECO:0000313" key="2">
    <source>
        <dbReference type="Proteomes" id="UP001234297"/>
    </source>
</evidence>
<accession>A0ACC2MV62</accession>
<reference evidence="1 2" key="1">
    <citation type="journal article" date="2022" name="Hortic Res">
        <title>A haplotype resolved chromosomal level avocado genome allows analysis of novel avocado genes.</title>
        <authorList>
            <person name="Nath O."/>
            <person name="Fletcher S.J."/>
            <person name="Hayward A."/>
            <person name="Shaw L.M."/>
            <person name="Masouleh A.K."/>
            <person name="Furtado A."/>
            <person name="Henry R.J."/>
            <person name="Mitter N."/>
        </authorList>
    </citation>
    <scope>NUCLEOTIDE SEQUENCE [LARGE SCALE GENOMIC DNA]</scope>
    <source>
        <strain evidence="2">cv. Hass</strain>
    </source>
</reference>
<name>A0ACC2MV62_PERAE</name>
<keyword evidence="2" id="KW-1185">Reference proteome</keyword>
<dbReference type="EMBL" id="CM056809">
    <property type="protein sequence ID" value="KAJ8649576.1"/>
    <property type="molecule type" value="Genomic_DNA"/>
</dbReference>
<protein>
    <submittedName>
        <fullName evidence="1">Uncharacterized protein</fullName>
    </submittedName>
</protein>
<evidence type="ECO:0000313" key="1">
    <source>
        <dbReference type="EMBL" id="KAJ8649576.1"/>
    </source>
</evidence>
<comment type="caution">
    <text evidence="1">The sequence shown here is derived from an EMBL/GenBank/DDBJ whole genome shotgun (WGS) entry which is preliminary data.</text>
</comment>
<organism evidence="1 2">
    <name type="scientific">Persea americana</name>
    <name type="common">Avocado</name>
    <dbReference type="NCBI Taxonomy" id="3435"/>
    <lineage>
        <taxon>Eukaryota</taxon>
        <taxon>Viridiplantae</taxon>
        <taxon>Streptophyta</taxon>
        <taxon>Embryophyta</taxon>
        <taxon>Tracheophyta</taxon>
        <taxon>Spermatophyta</taxon>
        <taxon>Magnoliopsida</taxon>
        <taxon>Magnoliidae</taxon>
        <taxon>Laurales</taxon>
        <taxon>Lauraceae</taxon>
        <taxon>Persea</taxon>
    </lineage>
</organism>
<dbReference type="Proteomes" id="UP001234297">
    <property type="component" value="Chromosome 1"/>
</dbReference>